<dbReference type="RefSeq" id="WP_072810766.1">
    <property type="nucleotide sequence ID" value="NZ_JAHWLX010000055.1"/>
</dbReference>
<dbReference type="PANTHER" id="PTHR13061">
    <property type="entry name" value="DYNACTIN SUBUNIT P25"/>
    <property type="match status" value="1"/>
</dbReference>
<dbReference type="Proteomes" id="UP001275440">
    <property type="component" value="Unassembled WGS sequence"/>
</dbReference>
<protein>
    <submittedName>
        <fullName evidence="1">Gamma carbonic anhydrase family protein</fullName>
    </submittedName>
</protein>
<dbReference type="InterPro" id="IPR047324">
    <property type="entry name" value="LbH_gamma_CA-like"/>
</dbReference>
<dbReference type="EMBL" id="WBMO01000001">
    <property type="protein sequence ID" value="MDV2475915.1"/>
    <property type="molecule type" value="Genomic_DNA"/>
</dbReference>
<proteinExistence type="predicted"/>
<dbReference type="Pfam" id="PF00132">
    <property type="entry name" value="Hexapep"/>
    <property type="match status" value="1"/>
</dbReference>
<keyword evidence="2" id="KW-1185">Reference proteome</keyword>
<gene>
    <name evidence="1" type="ORF">F8M49_12135</name>
</gene>
<comment type="caution">
    <text evidence="1">The sequence shown here is derived from an EMBL/GenBank/DDBJ whole genome shotgun (WGS) entry which is preliminary data.</text>
</comment>
<evidence type="ECO:0000313" key="2">
    <source>
        <dbReference type="Proteomes" id="UP001275440"/>
    </source>
</evidence>
<evidence type="ECO:0000313" key="1">
    <source>
        <dbReference type="EMBL" id="MDV2475915.1"/>
    </source>
</evidence>
<dbReference type="InterPro" id="IPR050484">
    <property type="entry name" value="Transf_Hexapept/Carb_Anhydrase"/>
</dbReference>
<dbReference type="SUPFAM" id="SSF51161">
    <property type="entry name" value="Trimeric LpxA-like enzymes"/>
    <property type="match status" value="1"/>
</dbReference>
<sequence length="173" mass="18156">MAVYALGDRVPDIHPEAWVHPDAVVIGNVTLGARASVWPTAVLRGDYGYIAVGDETNIQDGTIIHCTAIQATIIGARCVVGHNAHIESSTIGDGCLIGSGSLVLNGSVIGDGAQVAAGALIPPRFELPARRMAMGVPAKVRDGFEVPEGSFDANAKMYAANAEYYRTALRRID</sequence>
<organism evidence="1 2">
    <name type="scientific">Rhodococcus zopfii</name>
    <dbReference type="NCBI Taxonomy" id="43772"/>
    <lineage>
        <taxon>Bacteria</taxon>
        <taxon>Bacillati</taxon>
        <taxon>Actinomycetota</taxon>
        <taxon>Actinomycetes</taxon>
        <taxon>Mycobacteriales</taxon>
        <taxon>Nocardiaceae</taxon>
        <taxon>Rhodococcus</taxon>
    </lineage>
</organism>
<dbReference type="CDD" id="cd04645">
    <property type="entry name" value="LbH_gamma_CA_like"/>
    <property type="match status" value="1"/>
</dbReference>
<dbReference type="InterPro" id="IPR011004">
    <property type="entry name" value="Trimer_LpxA-like_sf"/>
</dbReference>
<accession>A0ABU3WPI8</accession>
<reference evidence="1 2" key="1">
    <citation type="submission" date="2019-10" db="EMBL/GenBank/DDBJ databases">
        <title>Draft Genome Assembly of Rhodococcus zopfii DSM44189.</title>
        <authorList>
            <person name="Sutton J.M."/>
            <person name="Akob D.M."/>
            <person name="Bushman T.J."/>
        </authorList>
    </citation>
    <scope>NUCLEOTIDE SEQUENCE [LARGE SCALE GENOMIC DNA]</scope>
    <source>
        <strain evidence="1 2">DSM 44189</strain>
    </source>
</reference>
<dbReference type="InterPro" id="IPR001451">
    <property type="entry name" value="Hexapep"/>
</dbReference>
<dbReference type="PANTHER" id="PTHR13061:SF29">
    <property type="entry name" value="GAMMA CARBONIC ANHYDRASE-LIKE 1, MITOCHONDRIAL-RELATED"/>
    <property type="match status" value="1"/>
</dbReference>
<dbReference type="Gene3D" id="2.160.10.10">
    <property type="entry name" value="Hexapeptide repeat proteins"/>
    <property type="match status" value="1"/>
</dbReference>
<name>A0ABU3WPI8_9NOCA</name>